<reference evidence="2" key="1">
    <citation type="submission" date="2014-01" db="EMBL/GenBank/DDBJ databases">
        <authorList>
            <person name="Aslett M."/>
        </authorList>
    </citation>
    <scope>NUCLEOTIDE SEQUENCE</scope>
</reference>
<feature type="region of interest" description="Disordered" evidence="1">
    <location>
        <begin position="1"/>
        <end position="31"/>
    </location>
</feature>
<dbReference type="AlphaFoldDB" id="A0A077ZJ34"/>
<keyword evidence="3" id="KW-1185">Reference proteome</keyword>
<organism evidence="2 3">
    <name type="scientific">Trichuris trichiura</name>
    <name type="common">Whipworm</name>
    <name type="synonym">Trichocephalus trichiurus</name>
    <dbReference type="NCBI Taxonomy" id="36087"/>
    <lineage>
        <taxon>Eukaryota</taxon>
        <taxon>Metazoa</taxon>
        <taxon>Ecdysozoa</taxon>
        <taxon>Nematoda</taxon>
        <taxon>Enoplea</taxon>
        <taxon>Dorylaimia</taxon>
        <taxon>Trichinellida</taxon>
        <taxon>Trichuridae</taxon>
        <taxon>Trichuris</taxon>
    </lineage>
</organism>
<proteinExistence type="predicted"/>
<reference evidence="2" key="2">
    <citation type="submission" date="2014-03" db="EMBL/GenBank/DDBJ databases">
        <title>The whipworm genome and dual-species transcriptomics of an intimate host-pathogen interaction.</title>
        <authorList>
            <person name="Foth B.J."/>
            <person name="Tsai I.J."/>
            <person name="Reid A.J."/>
            <person name="Bancroft A.J."/>
            <person name="Nichol S."/>
            <person name="Tracey A."/>
            <person name="Holroyd N."/>
            <person name="Cotton J.A."/>
            <person name="Stanley E.J."/>
            <person name="Zarowiecki M."/>
            <person name="Liu J.Z."/>
            <person name="Huckvale T."/>
            <person name="Cooper P.J."/>
            <person name="Grencis R.K."/>
            <person name="Berriman M."/>
        </authorList>
    </citation>
    <scope>NUCLEOTIDE SEQUENCE [LARGE SCALE GENOMIC DNA]</scope>
</reference>
<evidence type="ECO:0000256" key="1">
    <source>
        <dbReference type="SAM" id="MobiDB-lite"/>
    </source>
</evidence>
<name>A0A077ZJ34_TRITR</name>
<dbReference type="OrthoDB" id="5912142at2759"/>
<gene>
    <name evidence="2" type="ORF">TTRE_0000879101</name>
</gene>
<accession>A0A077ZJ34</accession>
<sequence length="191" mass="21749">MALTLRKGRTLTEEQEEEGEGEKVVDQEAKRPFDPKHLKDIALMTPKILSPDASIDISNPSSPASSYGCVSTSRAQVICGRPSRSTETEQALFLLAEDQPVVARSTPRGVVYDQAAENRWHAQHDMRYCLYDRWVYETIFGECVRILEDLENNLDAYIDQVRQSNIDRSLILAQKEERRRKHTDNSVRGPS</sequence>
<protein>
    <submittedName>
        <fullName evidence="2">Uncharacterized protein</fullName>
    </submittedName>
</protein>
<evidence type="ECO:0000313" key="3">
    <source>
        <dbReference type="Proteomes" id="UP000030665"/>
    </source>
</evidence>
<feature type="compositionally biased region" description="Basic and acidic residues" evidence="1">
    <location>
        <begin position="21"/>
        <end position="31"/>
    </location>
</feature>
<dbReference type="Proteomes" id="UP000030665">
    <property type="component" value="Unassembled WGS sequence"/>
</dbReference>
<dbReference type="EMBL" id="HG807080">
    <property type="protein sequence ID" value="CDW60412.1"/>
    <property type="molecule type" value="Genomic_DNA"/>
</dbReference>
<evidence type="ECO:0000313" key="2">
    <source>
        <dbReference type="EMBL" id="CDW60412.1"/>
    </source>
</evidence>